<comment type="caution">
    <text evidence="4">The sequence shown here is derived from an EMBL/GenBank/DDBJ whole genome shotgun (WGS) entry which is preliminary data.</text>
</comment>
<feature type="compositionally biased region" description="Acidic residues" evidence="1">
    <location>
        <begin position="320"/>
        <end position="331"/>
    </location>
</feature>
<feature type="transmembrane region" description="Helical" evidence="2">
    <location>
        <begin position="253"/>
        <end position="272"/>
    </location>
</feature>
<keyword evidence="2" id="KW-0812">Transmembrane</keyword>
<feature type="compositionally biased region" description="Low complexity" evidence="1">
    <location>
        <begin position="1"/>
        <end position="13"/>
    </location>
</feature>
<dbReference type="InterPro" id="IPR032816">
    <property type="entry name" value="VTT_dom"/>
</dbReference>
<evidence type="ECO:0000256" key="2">
    <source>
        <dbReference type="SAM" id="Phobius"/>
    </source>
</evidence>
<dbReference type="EMBL" id="JAEHOC010000064">
    <property type="protein sequence ID" value="KAG2424516.1"/>
    <property type="molecule type" value="Genomic_DNA"/>
</dbReference>
<reference evidence="4" key="1">
    <citation type="journal article" date="2020" name="bioRxiv">
        <title>Comparative genomics of Chlamydomonas.</title>
        <authorList>
            <person name="Craig R.J."/>
            <person name="Hasan A.R."/>
            <person name="Ness R.W."/>
            <person name="Keightley P.D."/>
        </authorList>
    </citation>
    <scope>NUCLEOTIDE SEQUENCE</scope>
    <source>
        <strain evidence="4">SAG 7.73</strain>
    </source>
</reference>
<dbReference type="InterPro" id="IPR053240">
    <property type="entry name" value="VTT_domain"/>
</dbReference>
<feature type="transmembrane region" description="Helical" evidence="2">
    <location>
        <begin position="174"/>
        <end position="199"/>
    </location>
</feature>
<accession>A0A835SFD2</accession>
<evidence type="ECO:0000256" key="1">
    <source>
        <dbReference type="SAM" id="MobiDB-lite"/>
    </source>
</evidence>
<dbReference type="PANTHER" id="PTHR46826:SF1">
    <property type="entry name" value="TVP38_TMEM64 FAMILY MEMBRANE PROTEIN YDJX"/>
    <property type="match status" value="1"/>
</dbReference>
<feature type="compositionally biased region" description="Polar residues" evidence="1">
    <location>
        <begin position="51"/>
        <end position="69"/>
    </location>
</feature>
<protein>
    <recommendedName>
        <fullName evidence="3">VTT domain-containing protein</fullName>
    </recommendedName>
</protein>
<keyword evidence="5" id="KW-1185">Reference proteome</keyword>
<dbReference type="PANTHER" id="PTHR46826">
    <property type="match status" value="1"/>
</dbReference>
<feature type="region of interest" description="Disordered" evidence="1">
    <location>
        <begin position="1"/>
        <end position="20"/>
    </location>
</feature>
<dbReference type="Proteomes" id="UP000650467">
    <property type="component" value="Unassembled WGS sequence"/>
</dbReference>
<name>A0A835SFD2_CHLIN</name>
<evidence type="ECO:0000313" key="4">
    <source>
        <dbReference type="EMBL" id="KAG2424516.1"/>
    </source>
</evidence>
<keyword evidence="2" id="KW-1133">Transmembrane helix</keyword>
<keyword evidence="2" id="KW-0472">Membrane</keyword>
<dbReference type="AlphaFoldDB" id="A0A835SFD2"/>
<proteinExistence type="predicted"/>
<dbReference type="OrthoDB" id="166803at2759"/>
<feature type="transmembrane region" description="Helical" evidence="2">
    <location>
        <begin position="101"/>
        <end position="120"/>
    </location>
</feature>
<feature type="compositionally biased region" description="Low complexity" evidence="1">
    <location>
        <begin position="343"/>
        <end position="377"/>
    </location>
</feature>
<sequence length="390" mass="40177">MLSSLRSLRSPSRFLGPAPSRKFVALPLTAPAAGQGAPRTLQVASRAGPQEQPSNQPTATTPLLSASGSESDEEQDDPLASILDAEVQQGDAEGNKALGPVAGLGSIGGIVLLLAVGALLKDNIRDFLEFFIDAVESWGPLGYLAYAGVYTGLEVLAVPAIPLTMTAGVIFGPIPGTIITSISGTLAATIAFLIARYAARDKILRFARRNTKFNAIDKAIARNGFKFVTLLRLSPLLPLAASNYLYGLTSVDLGSYVAGSFLGMLPGTYAYVTTGHLGKAALMDGEGSLGVESWQVALGLGVTLLAIGYVGQLAKGALEEAEQESDMEDEAEARKDTTAAPASRSSSSSSHSVQNGHSDAASHANGNGNGNGHDASNTGNPKGKGKPASR</sequence>
<feature type="region of interest" description="Disordered" evidence="1">
    <location>
        <begin position="33"/>
        <end position="77"/>
    </location>
</feature>
<evidence type="ECO:0000259" key="3">
    <source>
        <dbReference type="Pfam" id="PF09335"/>
    </source>
</evidence>
<evidence type="ECO:0000313" key="5">
    <source>
        <dbReference type="Proteomes" id="UP000650467"/>
    </source>
</evidence>
<feature type="region of interest" description="Disordered" evidence="1">
    <location>
        <begin position="320"/>
        <end position="390"/>
    </location>
</feature>
<feature type="domain" description="VTT" evidence="3">
    <location>
        <begin position="158"/>
        <end position="276"/>
    </location>
</feature>
<organism evidence="4 5">
    <name type="scientific">Chlamydomonas incerta</name>
    <dbReference type="NCBI Taxonomy" id="51695"/>
    <lineage>
        <taxon>Eukaryota</taxon>
        <taxon>Viridiplantae</taxon>
        <taxon>Chlorophyta</taxon>
        <taxon>core chlorophytes</taxon>
        <taxon>Chlorophyceae</taxon>
        <taxon>CS clade</taxon>
        <taxon>Chlamydomonadales</taxon>
        <taxon>Chlamydomonadaceae</taxon>
        <taxon>Chlamydomonas</taxon>
    </lineage>
</organism>
<gene>
    <name evidence="4" type="ORF">HXX76_014397</name>
</gene>
<feature type="transmembrane region" description="Helical" evidence="2">
    <location>
        <begin position="141"/>
        <end position="162"/>
    </location>
</feature>
<dbReference type="Pfam" id="PF09335">
    <property type="entry name" value="VTT_dom"/>
    <property type="match status" value="1"/>
</dbReference>